<evidence type="ECO:0000313" key="1">
    <source>
        <dbReference type="EMBL" id="MBC5731239.1"/>
    </source>
</evidence>
<keyword evidence="2" id="KW-1185">Reference proteome</keyword>
<dbReference type="InterPro" id="IPR007060">
    <property type="entry name" value="FtsL/DivIC"/>
</dbReference>
<protein>
    <submittedName>
        <fullName evidence="1">Septum formation initiator family protein</fullName>
    </submittedName>
</protein>
<gene>
    <name evidence="1" type="ORF">H8S34_10405</name>
</gene>
<reference evidence="1 2" key="1">
    <citation type="submission" date="2020-08" db="EMBL/GenBank/DDBJ databases">
        <title>Genome public.</title>
        <authorList>
            <person name="Liu C."/>
            <person name="Sun Q."/>
        </authorList>
    </citation>
    <scope>NUCLEOTIDE SEQUENCE [LARGE SCALE GENOMIC DNA]</scope>
    <source>
        <strain evidence="1 2">New-38</strain>
    </source>
</reference>
<evidence type="ECO:0000313" key="2">
    <source>
        <dbReference type="Proteomes" id="UP000660021"/>
    </source>
</evidence>
<accession>A0ABR7HUQ4</accession>
<dbReference type="RefSeq" id="WP_180956719.1">
    <property type="nucleotide sequence ID" value="NZ_JACOPR010000006.1"/>
</dbReference>
<sequence>MKTKPAGFLTKLVVFALLVVTASALLNLRTQILSAQAERDALQAERDAQLQINADLQDAVDNSDDPDRQADMARTKLGLAAPGDQVILFTD</sequence>
<dbReference type="Proteomes" id="UP000660021">
    <property type="component" value="Unassembled WGS sequence"/>
</dbReference>
<dbReference type="Pfam" id="PF04977">
    <property type="entry name" value="DivIC"/>
    <property type="match status" value="1"/>
</dbReference>
<organism evidence="1 2">
    <name type="scientific">Pseudoflavonifractor hominis</name>
    <dbReference type="NCBI Taxonomy" id="2763059"/>
    <lineage>
        <taxon>Bacteria</taxon>
        <taxon>Bacillati</taxon>
        <taxon>Bacillota</taxon>
        <taxon>Clostridia</taxon>
        <taxon>Eubacteriales</taxon>
        <taxon>Oscillospiraceae</taxon>
        <taxon>Pseudoflavonifractor</taxon>
    </lineage>
</organism>
<dbReference type="EMBL" id="JACOPR010000006">
    <property type="protein sequence ID" value="MBC5731239.1"/>
    <property type="molecule type" value="Genomic_DNA"/>
</dbReference>
<proteinExistence type="predicted"/>
<name>A0ABR7HUQ4_9FIRM</name>
<comment type="caution">
    <text evidence="1">The sequence shown here is derived from an EMBL/GenBank/DDBJ whole genome shotgun (WGS) entry which is preliminary data.</text>
</comment>